<keyword evidence="6" id="KW-1185">Reference proteome</keyword>
<organism evidence="3 5">
    <name type="scientific">Cercospora beticola</name>
    <name type="common">Sugarbeet leaf spot fungus</name>
    <dbReference type="NCBI Taxonomy" id="122368"/>
    <lineage>
        <taxon>Eukaryota</taxon>
        <taxon>Fungi</taxon>
        <taxon>Dikarya</taxon>
        <taxon>Ascomycota</taxon>
        <taxon>Pezizomycotina</taxon>
        <taxon>Dothideomycetes</taxon>
        <taxon>Dothideomycetidae</taxon>
        <taxon>Mycosphaerellales</taxon>
        <taxon>Mycosphaerellaceae</taxon>
        <taxon>Cercospora</taxon>
    </lineage>
</organism>
<dbReference type="Proteomes" id="UP001302367">
    <property type="component" value="Chromosome 1"/>
</dbReference>
<gene>
    <name evidence="3" type="ORF">CB0940_01466</name>
    <name evidence="4" type="ORF">RHO25_001512</name>
</gene>
<evidence type="ECO:0000256" key="1">
    <source>
        <dbReference type="SAM" id="SignalP"/>
    </source>
</evidence>
<protein>
    <recommendedName>
        <fullName evidence="2">Coenzyme Q-binding protein COQ10 START domain-containing protein</fullName>
    </recommendedName>
</protein>
<evidence type="ECO:0000259" key="2">
    <source>
        <dbReference type="Pfam" id="PF03364"/>
    </source>
</evidence>
<evidence type="ECO:0000313" key="5">
    <source>
        <dbReference type="Proteomes" id="UP000230605"/>
    </source>
</evidence>
<evidence type="ECO:0000313" key="4">
    <source>
        <dbReference type="EMBL" id="WPA96904.1"/>
    </source>
</evidence>
<feature type="signal peptide" evidence="1">
    <location>
        <begin position="1"/>
        <end position="20"/>
    </location>
</feature>
<dbReference type="OrthoDB" id="509124at2759"/>
<name>A0A2G5ICE3_CERBT</name>
<dbReference type="InterPro" id="IPR005031">
    <property type="entry name" value="COQ10_START"/>
</dbReference>
<feature type="domain" description="Coenzyme Q-binding protein COQ10 START" evidence="2">
    <location>
        <begin position="62"/>
        <end position="202"/>
    </location>
</feature>
<dbReference type="Pfam" id="PF03364">
    <property type="entry name" value="Polyketide_cyc"/>
    <property type="match status" value="1"/>
</dbReference>
<keyword evidence="1" id="KW-0732">Signal</keyword>
<dbReference type="Proteomes" id="UP000230605">
    <property type="component" value="Chromosome 1"/>
</dbReference>
<evidence type="ECO:0000313" key="3">
    <source>
        <dbReference type="EMBL" id="PIB02420.1"/>
    </source>
</evidence>
<accession>A0A2G5ICE3</accession>
<reference evidence="4 6" key="2">
    <citation type="submission" date="2023-09" db="EMBL/GenBank/DDBJ databases">
        <title>Complete-Gapless Cercospora beticola genome.</title>
        <authorList>
            <person name="Wyatt N.A."/>
            <person name="Spanner R.E."/>
            <person name="Bolton M.D."/>
        </authorList>
    </citation>
    <scope>NUCLEOTIDE SEQUENCE [LARGE SCALE GENOMIC DNA]</scope>
    <source>
        <strain evidence="4">Cb09-40</strain>
    </source>
</reference>
<reference evidence="3 5" key="1">
    <citation type="submission" date="2015-10" db="EMBL/GenBank/DDBJ databases">
        <title>The cercosporin biosynthetic gene cluster was horizontally transferred to several fungal lineages and shown to be expanded in Cercospora beticola based on microsynteny with recipient genomes.</title>
        <authorList>
            <person name="De Jonge R."/>
            <person name="Ebert M.K."/>
            <person name="Suttle J.C."/>
            <person name="Jurick Ii W.M."/>
            <person name="Secor G.A."/>
            <person name="Thomma B.P."/>
            <person name="Van De Peer Y."/>
            <person name="Bolton M.D."/>
        </authorList>
    </citation>
    <scope>NUCLEOTIDE SEQUENCE [LARGE SCALE GENOMIC DNA]</scope>
    <source>
        <strain evidence="3 5">09-40</strain>
    </source>
</reference>
<dbReference type="CDD" id="cd07822">
    <property type="entry name" value="SRPBCC_4"/>
    <property type="match status" value="1"/>
</dbReference>
<feature type="chain" id="PRO_5013707191" description="Coenzyme Q-binding protein COQ10 START domain-containing protein" evidence="1">
    <location>
        <begin position="21"/>
        <end position="208"/>
    </location>
</feature>
<dbReference type="EMBL" id="LKMD01000100">
    <property type="protein sequence ID" value="PIB02420.1"/>
    <property type="molecule type" value="Genomic_DNA"/>
</dbReference>
<evidence type="ECO:0000313" key="6">
    <source>
        <dbReference type="Proteomes" id="UP001302367"/>
    </source>
</evidence>
<dbReference type="Gene3D" id="3.30.530.20">
    <property type="match status" value="1"/>
</dbReference>
<dbReference type="SUPFAM" id="SSF55961">
    <property type="entry name" value="Bet v1-like"/>
    <property type="match status" value="1"/>
</dbReference>
<dbReference type="InterPro" id="IPR023393">
    <property type="entry name" value="START-like_dom_sf"/>
</dbReference>
<dbReference type="EMBL" id="CP134184">
    <property type="protein sequence ID" value="WPA96904.1"/>
    <property type="molecule type" value="Genomic_DNA"/>
</dbReference>
<proteinExistence type="predicted"/>
<dbReference type="AlphaFoldDB" id="A0A2G5ICE3"/>
<sequence length="208" mass="22833">MKMKASWKVAIAVMATISQAQLYKIPPAELVNTRCNDGKKLPTATYGGDGIIFTVCSERVLKASIAETYDALLDFSRYSEWNSFVVDVQPVDPKSLPPGPAPLETKVKFITQGLLGPFNSTSDEIVTIDIRNVDGKGKIAVNGWRYDGPGQLAEHLNILTDLGDGTIRYVSYESYYGLLAPVLALLLKKNLQKAFDAQGDDLKRYVEA</sequence>